<accession>A0A6J5XLZ2</accession>
<gene>
    <name evidence="1" type="ORF">CURHAP_LOCUS36684</name>
    <name evidence="2" type="ORF">ORAREDHAP_LOCUS36320</name>
</gene>
<dbReference type="EMBL" id="CAEKKB010000006">
    <property type="protein sequence ID" value="CAB4313393.1"/>
    <property type="molecule type" value="Genomic_DNA"/>
</dbReference>
<name>A0A6J5XLZ2_PRUAR</name>
<evidence type="ECO:0000313" key="2">
    <source>
        <dbReference type="EMBL" id="CAB4313393.1"/>
    </source>
</evidence>
<reference evidence="4" key="1">
    <citation type="journal article" date="2020" name="Genome Biol.">
        <title>Gamete binning: chromosome-level and haplotype-resolved genome assembly enabled by high-throughput single-cell sequencing of gamete genomes.</title>
        <authorList>
            <person name="Campoy J.A."/>
            <person name="Sun H."/>
            <person name="Goel M."/>
            <person name="Jiao W.-B."/>
            <person name="Folz-Donahue K."/>
            <person name="Wang N."/>
            <person name="Rubio M."/>
            <person name="Liu C."/>
            <person name="Kukat C."/>
            <person name="Ruiz D."/>
            <person name="Huettel B."/>
            <person name="Schneeberger K."/>
        </authorList>
    </citation>
    <scope>NUCLEOTIDE SEQUENCE [LARGE SCALE GENOMIC DNA]</scope>
    <source>
        <strain evidence="4">cv. Rojo Pasion</strain>
    </source>
</reference>
<dbReference type="Proteomes" id="UP000507222">
    <property type="component" value="Unassembled WGS sequence"/>
</dbReference>
<sequence length="108" mass="12080">MQGGKVVDGHIYKVFGSSMRRGSVGYSVEIKHARYLDRLFNVVDGHARWLGMPCNVEIFHASCLARSCHVEICCKLLGTTCDVDGKHARWWSTHQGEEPPIQGARVQP</sequence>
<reference evidence="2 3" key="2">
    <citation type="submission" date="2020-05" db="EMBL/GenBank/DDBJ databases">
        <authorList>
            <person name="Campoy J."/>
            <person name="Schneeberger K."/>
            <person name="Spophaly S."/>
        </authorList>
    </citation>
    <scope>NUCLEOTIDE SEQUENCE [LARGE SCALE GENOMIC DNA]</scope>
    <source>
        <strain evidence="2">PruArmRojPasFocal</strain>
    </source>
</reference>
<dbReference type="AlphaFoldDB" id="A0A6J5XLZ2"/>
<dbReference type="Proteomes" id="UP000507245">
    <property type="component" value="Unassembled WGS sequence"/>
</dbReference>
<keyword evidence="4" id="KW-1185">Reference proteome</keyword>
<proteinExistence type="predicted"/>
<organism evidence="2 4">
    <name type="scientific">Prunus armeniaca</name>
    <name type="common">Apricot</name>
    <name type="synonym">Armeniaca vulgaris</name>
    <dbReference type="NCBI Taxonomy" id="36596"/>
    <lineage>
        <taxon>Eukaryota</taxon>
        <taxon>Viridiplantae</taxon>
        <taxon>Streptophyta</taxon>
        <taxon>Embryophyta</taxon>
        <taxon>Tracheophyta</taxon>
        <taxon>Spermatophyta</taxon>
        <taxon>Magnoliopsida</taxon>
        <taxon>eudicotyledons</taxon>
        <taxon>Gunneridae</taxon>
        <taxon>Pentapetalae</taxon>
        <taxon>rosids</taxon>
        <taxon>fabids</taxon>
        <taxon>Rosales</taxon>
        <taxon>Rosaceae</taxon>
        <taxon>Amygdaloideae</taxon>
        <taxon>Amygdaleae</taxon>
        <taxon>Prunus</taxon>
    </lineage>
</organism>
<protein>
    <submittedName>
        <fullName evidence="2">Uncharacterized protein</fullName>
    </submittedName>
</protein>
<evidence type="ECO:0000313" key="3">
    <source>
        <dbReference type="Proteomes" id="UP000507222"/>
    </source>
</evidence>
<evidence type="ECO:0000313" key="1">
    <source>
        <dbReference type="EMBL" id="CAB4282966.1"/>
    </source>
</evidence>
<evidence type="ECO:0000313" key="4">
    <source>
        <dbReference type="Proteomes" id="UP000507245"/>
    </source>
</evidence>
<dbReference type="EMBL" id="CAEKDK010000006">
    <property type="protein sequence ID" value="CAB4282966.1"/>
    <property type="molecule type" value="Genomic_DNA"/>
</dbReference>